<dbReference type="EMBL" id="CP061038">
    <property type="protein sequence ID" value="QNQ08194.1"/>
    <property type="molecule type" value="Genomic_DNA"/>
</dbReference>
<proteinExistence type="predicted"/>
<keyword evidence="1" id="KW-1133">Transmembrane helix</keyword>
<dbReference type="PRINTS" id="PR01490">
    <property type="entry name" value="RTXTOXIND"/>
</dbReference>
<evidence type="ECO:0000256" key="1">
    <source>
        <dbReference type="SAM" id="Phobius"/>
    </source>
</evidence>
<dbReference type="Gene3D" id="2.40.30.170">
    <property type="match status" value="1"/>
</dbReference>
<dbReference type="PANTHER" id="PTHR30386">
    <property type="entry name" value="MEMBRANE FUSION SUBUNIT OF EMRAB-TOLC MULTIDRUG EFFLUX PUMP"/>
    <property type="match status" value="1"/>
</dbReference>
<evidence type="ECO:0000313" key="4">
    <source>
        <dbReference type="Proteomes" id="UP000516148"/>
    </source>
</evidence>
<dbReference type="InterPro" id="IPR050739">
    <property type="entry name" value="MFP"/>
</dbReference>
<dbReference type="AlphaFoldDB" id="A0A7H0LEU1"/>
<evidence type="ECO:0000313" key="3">
    <source>
        <dbReference type="EMBL" id="QNQ08194.1"/>
    </source>
</evidence>
<dbReference type="Proteomes" id="UP000516148">
    <property type="component" value="Chromosome"/>
</dbReference>
<reference evidence="3 4" key="1">
    <citation type="submission" date="2020-09" db="EMBL/GenBank/DDBJ databases">
        <title>Sphingomonas sp., a new species isolated from pork steak.</title>
        <authorList>
            <person name="Heidler von Heilborn D."/>
        </authorList>
    </citation>
    <scope>NUCLEOTIDE SEQUENCE [LARGE SCALE GENOMIC DNA]</scope>
    <source>
        <strain evidence="4">S8-3T</strain>
    </source>
</reference>
<keyword evidence="1" id="KW-0812">Transmembrane</keyword>
<feature type="transmembrane region" description="Helical" evidence="1">
    <location>
        <begin position="32"/>
        <end position="51"/>
    </location>
</feature>
<organism evidence="3 4">
    <name type="scientific">Sphingomonas alpina</name>
    <dbReference type="NCBI Taxonomy" id="653931"/>
    <lineage>
        <taxon>Bacteria</taxon>
        <taxon>Pseudomonadati</taxon>
        <taxon>Pseudomonadota</taxon>
        <taxon>Alphaproteobacteria</taxon>
        <taxon>Sphingomonadales</taxon>
        <taxon>Sphingomonadaceae</taxon>
        <taxon>Sphingomonas</taxon>
    </lineage>
</organism>
<gene>
    <name evidence="3" type="ORF">H3Z74_15650</name>
</gene>
<dbReference type="InterPro" id="IPR058982">
    <property type="entry name" value="Beta-barrel_AprE"/>
</dbReference>
<protein>
    <submittedName>
        <fullName evidence="3">HlyD family efflux transporter periplasmic adaptor subunit</fullName>
    </submittedName>
</protein>
<accession>A0A7H0LEU1</accession>
<keyword evidence="1" id="KW-0472">Membrane</keyword>
<dbReference type="PANTHER" id="PTHR30386:SF28">
    <property type="entry name" value="EXPORTED PROTEIN"/>
    <property type="match status" value="1"/>
</dbReference>
<feature type="domain" description="AprE-like beta-barrel" evidence="2">
    <location>
        <begin position="304"/>
        <end position="395"/>
    </location>
</feature>
<dbReference type="RefSeq" id="WP_187760523.1">
    <property type="nucleotide sequence ID" value="NZ_CP061038.1"/>
</dbReference>
<evidence type="ECO:0000259" key="2">
    <source>
        <dbReference type="Pfam" id="PF26002"/>
    </source>
</evidence>
<sequence>MTSTLFRTEVIEARRERLTGTVIAASPPGARIYGAMLAIAFALSVAVLLFGSFATRESVKGLVAPDLGIARVYPPGAVEVRAIHVAEGQQVAAGTPLVTVAVTQGRDAGGEGVAGQIREIDRQDGELARQSALAAELGTAETGGLGQQRAGIAAEIASLQRQRTLAAGQAELAESGSARAARLLREQAGTKRQVEDARAAALSRRAEVEALDQQIITQREALRRIGTDIAQRRLGSARSGAELAAQRADLAGRRAALARLDRLDLTAPVAGEISGLNAEIGQRVSPDSSLLTLIPSGSRMEVWLYVTSRAAGRVRIGQEVRLLFDAFPYQKFGSGRGNVVAISATPTDPVLVDPGLKITDPVYRVRVRVDRVAGPRATAGLGQLRPGMTLNADLVLEQRKLWEVFFDPILRAMRR</sequence>
<name>A0A7H0LEU1_9SPHN</name>
<dbReference type="Pfam" id="PF26002">
    <property type="entry name" value="Beta-barrel_AprE"/>
    <property type="match status" value="1"/>
</dbReference>
<dbReference type="KEGG" id="spap:H3Z74_15650"/>
<keyword evidence="4" id="KW-1185">Reference proteome</keyword>